<feature type="transmembrane region" description="Helical" evidence="1">
    <location>
        <begin position="216"/>
        <end position="233"/>
    </location>
</feature>
<proteinExistence type="predicted"/>
<evidence type="ECO:0000259" key="2">
    <source>
        <dbReference type="Pfam" id="PF09851"/>
    </source>
</evidence>
<keyword evidence="1" id="KW-0812">Transmembrane</keyword>
<reference evidence="3" key="1">
    <citation type="submission" date="2020-05" db="EMBL/GenBank/DDBJ databases">
        <authorList>
            <person name="Chiriac C."/>
            <person name="Salcher M."/>
            <person name="Ghai R."/>
            <person name="Kavagutti S V."/>
        </authorList>
    </citation>
    <scope>NUCLEOTIDE SEQUENCE</scope>
</reference>
<sequence length="420" mass="45469">MLILLASVLLFGTAADVWVKRQVLSTPKWVAASDKILAEPKVQEALSTYIVDQIYSNVDVQEELSDKLPEGWKGVAGPLAAGIRTPAATAVEKILSSDQVLKIWHTVNEKAHQALVNVLEDKTRVGSTKDGKVTLDIGEIVRIVGTDLGLPASVMDKLPADVGQITIFESSSLASIQNAVKIVNILGPILFVLIVVLYALAVWLARGRRRLTLRNVGWSIIVVGLLLTTMRRLTGNYIDSIITDPQYSVAGKIIFGILSELLFDTAWLLITWGAIIVAGMLAIGPNRIATWARRTAAPVLNADRTVFWVGAAVAYLLVLLIVPSPALRLWWSVIIIGLVVGLGLEYLRSRSLAEFPDVQLDVDVDGVKNSVSKTWTNIASRFTNGDASDHVAQLQKLGDMHASGALTDAEYTAAKAKLLD</sequence>
<feature type="domain" description="SHOCT" evidence="2">
    <location>
        <begin position="392"/>
        <end position="419"/>
    </location>
</feature>
<dbReference type="Pfam" id="PF09851">
    <property type="entry name" value="SHOCT"/>
    <property type="match status" value="1"/>
</dbReference>
<feature type="transmembrane region" description="Helical" evidence="1">
    <location>
        <begin position="185"/>
        <end position="204"/>
    </location>
</feature>
<gene>
    <name evidence="3" type="ORF">UFOPK1495_01157</name>
</gene>
<keyword evidence="1" id="KW-0472">Membrane</keyword>
<organism evidence="3">
    <name type="scientific">freshwater metagenome</name>
    <dbReference type="NCBI Taxonomy" id="449393"/>
    <lineage>
        <taxon>unclassified sequences</taxon>
        <taxon>metagenomes</taxon>
        <taxon>ecological metagenomes</taxon>
    </lineage>
</organism>
<dbReference type="EMBL" id="CAEZSU010000121">
    <property type="protein sequence ID" value="CAB4555401.1"/>
    <property type="molecule type" value="Genomic_DNA"/>
</dbReference>
<keyword evidence="1" id="KW-1133">Transmembrane helix</keyword>
<accession>A0A6J6CV36</accession>
<evidence type="ECO:0000313" key="3">
    <source>
        <dbReference type="EMBL" id="CAB4555401.1"/>
    </source>
</evidence>
<dbReference type="AlphaFoldDB" id="A0A6J6CV36"/>
<feature type="transmembrane region" description="Helical" evidence="1">
    <location>
        <begin position="329"/>
        <end position="347"/>
    </location>
</feature>
<evidence type="ECO:0000256" key="1">
    <source>
        <dbReference type="SAM" id="Phobius"/>
    </source>
</evidence>
<feature type="transmembrane region" description="Helical" evidence="1">
    <location>
        <begin position="253"/>
        <end position="284"/>
    </location>
</feature>
<feature type="transmembrane region" description="Helical" evidence="1">
    <location>
        <begin position="305"/>
        <end position="323"/>
    </location>
</feature>
<dbReference type="InterPro" id="IPR018649">
    <property type="entry name" value="SHOCT"/>
</dbReference>
<name>A0A6J6CV36_9ZZZZ</name>
<protein>
    <submittedName>
        <fullName evidence="3">Unannotated protein</fullName>
    </submittedName>
</protein>